<gene>
    <name evidence="1" type="ORF">RRG08_026095</name>
</gene>
<accession>A0AAE0YRI1</accession>
<keyword evidence="2" id="KW-1185">Reference proteome</keyword>
<dbReference type="EMBL" id="JAWDGP010005602">
    <property type="protein sequence ID" value="KAK3755365.1"/>
    <property type="molecule type" value="Genomic_DNA"/>
</dbReference>
<organism evidence="1 2">
    <name type="scientific">Elysia crispata</name>
    <name type="common">lettuce slug</name>
    <dbReference type="NCBI Taxonomy" id="231223"/>
    <lineage>
        <taxon>Eukaryota</taxon>
        <taxon>Metazoa</taxon>
        <taxon>Spiralia</taxon>
        <taxon>Lophotrochozoa</taxon>
        <taxon>Mollusca</taxon>
        <taxon>Gastropoda</taxon>
        <taxon>Heterobranchia</taxon>
        <taxon>Euthyneura</taxon>
        <taxon>Panpulmonata</taxon>
        <taxon>Sacoglossa</taxon>
        <taxon>Placobranchoidea</taxon>
        <taxon>Plakobranchidae</taxon>
        <taxon>Elysia</taxon>
    </lineage>
</organism>
<evidence type="ECO:0000313" key="1">
    <source>
        <dbReference type="EMBL" id="KAK3755365.1"/>
    </source>
</evidence>
<sequence length="97" mass="11144">MERSMLPGSPVPQPSVFPARPQIYIPANRSQRFVPWSRITFTICREFPELNLKLPRLAFPSPVRRAPSPPLDFALGRRNQGERRPGTPQLLWGFFSD</sequence>
<proteinExistence type="predicted"/>
<comment type="caution">
    <text evidence="1">The sequence shown here is derived from an EMBL/GenBank/DDBJ whole genome shotgun (WGS) entry which is preliminary data.</text>
</comment>
<dbReference type="AlphaFoldDB" id="A0AAE0YRI1"/>
<reference evidence="1" key="1">
    <citation type="journal article" date="2023" name="G3 (Bethesda)">
        <title>A reference genome for the long-term kleptoplast-retaining sea slug Elysia crispata morphotype clarki.</title>
        <authorList>
            <person name="Eastman K.E."/>
            <person name="Pendleton A.L."/>
            <person name="Shaikh M.A."/>
            <person name="Suttiyut T."/>
            <person name="Ogas R."/>
            <person name="Tomko P."/>
            <person name="Gavelis G."/>
            <person name="Widhalm J.R."/>
            <person name="Wisecaver J.H."/>
        </authorList>
    </citation>
    <scope>NUCLEOTIDE SEQUENCE</scope>
    <source>
        <strain evidence="1">ECLA1</strain>
    </source>
</reference>
<name>A0AAE0YRI1_9GAST</name>
<dbReference type="Proteomes" id="UP001283361">
    <property type="component" value="Unassembled WGS sequence"/>
</dbReference>
<evidence type="ECO:0000313" key="2">
    <source>
        <dbReference type="Proteomes" id="UP001283361"/>
    </source>
</evidence>
<protein>
    <submittedName>
        <fullName evidence="1">Uncharacterized protein</fullName>
    </submittedName>
</protein>